<sequence length="352" mass="37402">MGNMSAEWRGADLALLAALDVLLEEANVTRAAARLHLSQPALSAQLARLRELIGDPLLLPAKSGRGMVPTARALALQGPLRGALRELQAALRHGAAFDPATDERTFQIVASDNGIVMAGLDLVRRVAAHAPGVRLAFRNVPADAAGALLERGEADLLIAADFAVPRATIARPLLRERYVMAQRHGHPRGLAPPDLDAYCALRHVIVSGDGGGLRGFMDERLHALGRSRVVAVSVQQYHLAPLVLDATDYVCALPERFLLRFADRLDLLPLPIEVDGFTLSAAWHPRLHADPAHRWLRGALFAAVGARTEDGPDMGPARASSDGARAACGGPRTDDAPPPEPAAPSDDDTHAA</sequence>
<evidence type="ECO:0000256" key="5">
    <source>
        <dbReference type="SAM" id="MobiDB-lite"/>
    </source>
</evidence>
<dbReference type="PROSITE" id="PS50931">
    <property type="entry name" value="HTH_LYSR"/>
    <property type="match status" value="1"/>
</dbReference>
<evidence type="ECO:0000313" key="7">
    <source>
        <dbReference type="EMBL" id="MDW9257301.1"/>
    </source>
</evidence>
<dbReference type="Gene3D" id="1.10.10.10">
    <property type="entry name" value="Winged helix-like DNA-binding domain superfamily/Winged helix DNA-binding domain"/>
    <property type="match status" value="1"/>
</dbReference>
<dbReference type="SUPFAM" id="SSF53850">
    <property type="entry name" value="Periplasmic binding protein-like II"/>
    <property type="match status" value="1"/>
</dbReference>
<dbReference type="InterPro" id="IPR005119">
    <property type="entry name" value="LysR_subst-bd"/>
</dbReference>
<keyword evidence="2" id="KW-0805">Transcription regulation</keyword>
<feature type="region of interest" description="Disordered" evidence="5">
    <location>
        <begin position="307"/>
        <end position="352"/>
    </location>
</feature>
<dbReference type="Pfam" id="PF00126">
    <property type="entry name" value="HTH_1"/>
    <property type="match status" value="1"/>
</dbReference>
<dbReference type="InterPro" id="IPR036388">
    <property type="entry name" value="WH-like_DNA-bd_sf"/>
</dbReference>
<accession>A0AAW9D5P2</accession>
<dbReference type="PANTHER" id="PTHR30118">
    <property type="entry name" value="HTH-TYPE TRANSCRIPTIONAL REGULATOR LEUO-RELATED"/>
    <property type="match status" value="1"/>
</dbReference>
<dbReference type="Pfam" id="PF03466">
    <property type="entry name" value="LysR_substrate"/>
    <property type="match status" value="1"/>
</dbReference>
<dbReference type="PRINTS" id="PR00039">
    <property type="entry name" value="HTHLYSR"/>
</dbReference>
<dbReference type="GO" id="GO:0003677">
    <property type="term" value="F:DNA binding"/>
    <property type="evidence" value="ECO:0007669"/>
    <property type="project" value="UniProtKB-KW"/>
</dbReference>
<dbReference type="PANTHER" id="PTHR30118:SF15">
    <property type="entry name" value="TRANSCRIPTIONAL REGULATORY PROTEIN"/>
    <property type="match status" value="1"/>
</dbReference>
<dbReference type="SUPFAM" id="SSF46785">
    <property type="entry name" value="Winged helix' DNA-binding domain"/>
    <property type="match status" value="1"/>
</dbReference>
<evidence type="ECO:0000313" key="8">
    <source>
        <dbReference type="Proteomes" id="UP001272137"/>
    </source>
</evidence>
<dbReference type="InterPro" id="IPR050389">
    <property type="entry name" value="LysR-type_TF"/>
</dbReference>
<name>A0AAW9D5P2_BURTH</name>
<evidence type="ECO:0000256" key="4">
    <source>
        <dbReference type="ARBA" id="ARBA00023163"/>
    </source>
</evidence>
<dbReference type="Gene3D" id="3.40.190.10">
    <property type="entry name" value="Periplasmic binding protein-like II"/>
    <property type="match status" value="2"/>
</dbReference>
<evidence type="ECO:0000256" key="1">
    <source>
        <dbReference type="ARBA" id="ARBA00009437"/>
    </source>
</evidence>
<evidence type="ECO:0000259" key="6">
    <source>
        <dbReference type="PROSITE" id="PS50931"/>
    </source>
</evidence>
<dbReference type="RefSeq" id="WP_025405188.1">
    <property type="nucleotide sequence ID" value="NZ_CP008914.2"/>
</dbReference>
<dbReference type="EMBL" id="QXCT01000002">
    <property type="protein sequence ID" value="MDW9257301.1"/>
    <property type="molecule type" value="Genomic_DNA"/>
</dbReference>
<dbReference type="AlphaFoldDB" id="A0AAW9D5P2"/>
<gene>
    <name evidence="7" type="ORF">C7S16_2369</name>
</gene>
<dbReference type="GO" id="GO:0003700">
    <property type="term" value="F:DNA-binding transcription factor activity"/>
    <property type="evidence" value="ECO:0007669"/>
    <property type="project" value="InterPro"/>
</dbReference>
<keyword evidence="4" id="KW-0804">Transcription</keyword>
<protein>
    <submittedName>
        <fullName evidence="7">LysR substrate binding domain protein</fullName>
    </submittedName>
</protein>
<feature type="domain" description="HTH lysR-type" evidence="6">
    <location>
        <begin position="12"/>
        <end position="70"/>
    </location>
</feature>
<organism evidence="7 8">
    <name type="scientific">Burkholderia thailandensis</name>
    <dbReference type="NCBI Taxonomy" id="57975"/>
    <lineage>
        <taxon>Bacteria</taxon>
        <taxon>Pseudomonadati</taxon>
        <taxon>Pseudomonadota</taxon>
        <taxon>Betaproteobacteria</taxon>
        <taxon>Burkholderiales</taxon>
        <taxon>Burkholderiaceae</taxon>
        <taxon>Burkholderia</taxon>
        <taxon>pseudomallei group</taxon>
    </lineage>
</organism>
<evidence type="ECO:0000256" key="3">
    <source>
        <dbReference type="ARBA" id="ARBA00023125"/>
    </source>
</evidence>
<dbReference type="InterPro" id="IPR000847">
    <property type="entry name" value="LysR_HTH_N"/>
</dbReference>
<proteinExistence type="inferred from homology"/>
<reference evidence="7" key="1">
    <citation type="submission" date="2018-08" db="EMBL/GenBank/DDBJ databases">
        <title>Identification of Burkholderia cepacia strains that express a Burkholderia pseudomallei-like capsular polysaccharide.</title>
        <authorList>
            <person name="Burtnick M.N."/>
            <person name="Vongsouvath M."/>
            <person name="Newton P."/>
            <person name="Wuthiekanun V."/>
            <person name="Limmathurotsakul D."/>
            <person name="Brett P.J."/>
            <person name="Chantratita N."/>
            <person name="Dance D.A."/>
        </authorList>
    </citation>
    <scope>NUCLEOTIDE SEQUENCE</scope>
    <source>
        <strain evidence="7">SBXCC001</strain>
    </source>
</reference>
<comment type="caution">
    <text evidence="7">The sequence shown here is derived from an EMBL/GenBank/DDBJ whole genome shotgun (WGS) entry which is preliminary data.</text>
</comment>
<evidence type="ECO:0000256" key="2">
    <source>
        <dbReference type="ARBA" id="ARBA00023015"/>
    </source>
</evidence>
<comment type="similarity">
    <text evidence="1">Belongs to the LysR transcriptional regulatory family.</text>
</comment>
<keyword evidence="3" id="KW-0238">DNA-binding</keyword>
<dbReference type="Proteomes" id="UP001272137">
    <property type="component" value="Unassembled WGS sequence"/>
</dbReference>
<dbReference type="InterPro" id="IPR036390">
    <property type="entry name" value="WH_DNA-bd_sf"/>
</dbReference>